<proteinExistence type="predicted"/>
<sequence>MSVKFILLYIFLILTKFGYFKNRVEDVKSKLKQMPVPELYCSGDGHMTFNRFEMIVKNDLNQLKKLVYKGFDDMEVEEKRKNSQ</sequence>
<feature type="transmembrane region" description="Helical" evidence="1">
    <location>
        <begin position="6"/>
        <end position="24"/>
    </location>
</feature>
<accession>A0A1I7WIV8</accession>
<evidence type="ECO:0000256" key="1">
    <source>
        <dbReference type="SAM" id="Phobius"/>
    </source>
</evidence>
<keyword evidence="2" id="KW-1185">Reference proteome</keyword>
<organism evidence="2 3">
    <name type="scientific">Heterorhabditis bacteriophora</name>
    <name type="common">Entomopathogenic nematode worm</name>
    <dbReference type="NCBI Taxonomy" id="37862"/>
    <lineage>
        <taxon>Eukaryota</taxon>
        <taxon>Metazoa</taxon>
        <taxon>Ecdysozoa</taxon>
        <taxon>Nematoda</taxon>
        <taxon>Chromadorea</taxon>
        <taxon>Rhabditida</taxon>
        <taxon>Rhabditina</taxon>
        <taxon>Rhabditomorpha</taxon>
        <taxon>Strongyloidea</taxon>
        <taxon>Heterorhabditidae</taxon>
        <taxon>Heterorhabditis</taxon>
    </lineage>
</organism>
<reference evidence="3" key="1">
    <citation type="submission" date="2016-11" db="UniProtKB">
        <authorList>
            <consortium name="WormBaseParasite"/>
        </authorList>
    </citation>
    <scope>IDENTIFICATION</scope>
</reference>
<evidence type="ECO:0000313" key="2">
    <source>
        <dbReference type="Proteomes" id="UP000095283"/>
    </source>
</evidence>
<evidence type="ECO:0000313" key="3">
    <source>
        <dbReference type="WBParaSite" id="Hba_04950"/>
    </source>
</evidence>
<dbReference type="AlphaFoldDB" id="A0A1I7WIV8"/>
<keyword evidence="1" id="KW-0812">Transmembrane</keyword>
<protein>
    <submittedName>
        <fullName evidence="3">Uncharacterized protein</fullName>
    </submittedName>
</protein>
<name>A0A1I7WIV8_HETBA</name>
<dbReference type="Proteomes" id="UP000095283">
    <property type="component" value="Unplaced"/>
</dbReference>
<keyword evidence="1" id="KW-0472">Membrane</keyword>
<dbReference type="WBParaSite" id="Hba_04950">
    <property type="protein sequence ID" value="Hba_04950"/>
    <property type="gene ID" value="Hba_04950"/>
</dbReference>
<keyword evidence="1" id="KW-1133">Transmembrane helix</keyword>